<dbReference type="PANTHER" id="PTHR13774">
    <property type="entry name" value="PHENAZINE BIOSYNTHESIS PROTEIN"/>
    <property type="match status" value="1"/>
</dbReference>
<feature type="active site" evidence="3">
    <location>
        <position position="64"/>
    </location>
</feature>
<dbReference type="Pfam" id="PF02567">
    <property type="entry name" value="PhzC-PhzF"/>
    <property type="match status" value="1"/>
</dbReference>
<comment type="similarity">
    <text evidence="1">Belongs to the PhzF family.</text>
</comment>
<dbReference type="GO" id="GO:0005737">
    <property type="term" value="C:cytoplasm"/>
    <property type="evidence" value="ECO:0007669"/>
    <property type="project" value="TreeGrafter"/>
</dbReference>
<accession>S0G0Z6</accession>
<gene>
    <name evidence="4" type="ORF">Dpo_11c00140</name>
</gene>
<comment type="caution">
    <text evidence="4">The sequence shown here is derived from an EMBL/GenBank/DDBJ whole genome shotgun (WGS) entry which is preliminary data.</text>
</comment>
<evidence type="ECO:0000256" key="1">
    <source>
        <dbReference type="ARBA" id="ARBA00008270"/>
    </source>
</evidence>
<dbReference type="GO" id="GO:0016853">
    <property type="term" value="F:isomerase activity"/>
    <property type="evidence" value="ECO:0007669"/>
    <property type="project" value="UniProtKB-KW"/>
</dbReference>
<dbReference type="Proteomes" id="UP000014216">
    <property type="component" value="Unassembled WGS sequence"/>
</dbReference>
<dbReference type="Gene3D" id="3.10.310.10">
    <property type="entry name" value="Diaminopimelate Epimerase, Chain A, domain 1"/>
    <property type="match status" value="2"/>
</dbReference>
<name>S0G0Z6_9BACT</name>
<keyword evidence="2 4" id="KW-0413">Isomerase</keyword>
<evidence type="ECO:0000313" key="5">
    <source>
        <dbReference type="Proteomes" id="UP000014216"/>
    </source>
</evidence>
<evidence type="ECO:0000256" key="2">
    <source>
        <dbReference type="ARBA" id="ARBA00023235"/>
    </source>
</evidence>
<evidence type="ECO:0000256" key="3">
    <source>
        <dbReference type="PIRSR" id="PIRSR016184-1"/>
    </source>
</evidence>
<dbReference type="PATRIC" id="fig|1286635.3.peg.4026"/>
<keyword evidence="5" id="KW-1185">Reference proteome</keyword>
<dbReference type="InterPro" id="IPR003719">
    <property type="entry name" value="Phenazine_PhzF-like"/>
</dbReference>
<dbReference type="EMBL" id="APJX01000011">
    <property type="protein sequence ID" value="EMS77872.1"/>
    <property type="molecule type" value="Genomic_DNA"/>
</dbReference>
<proteinExistence type="inferred from homology"/>
<dbReference type="EC" id="5.1.-.-" evidence="4"/>
<sequence length="279" mass="30281">MSGMSAATPPGICFKENKMNIPMYQVDAFTATVFSGNPAAVCLLDTWLDDTVLQAVAAENNLSETAFLVQNTTGFDLRWFTPVTEVALCGHATLASAFVQFFCQHWDKDTILFDTRHSGPLTVARKGDLLEMDFPSRPPAACELSDTLSRALGEAPLQVYKSAEDLMAVFDSETTVAGMQPDVALLAQLDCRGIIITAPGDHCDFVSRFFGPKVGVPEDPVTGSAHCVLIPFWASKLGKNDLHARQVSQRGGELVCRLAHDRVRIAGRAALYLEGMIKI</sequence>
<organism evidence="4 5">
    <name type="scientific">Desulfotignum phosphitoxidans DSM 13687</name>
    <dbReference type="NCBI Taxonomy" id="1286635"/>
    <lineage>
        <taxon>Bacteria</taxon>
        <taxon>Pseudomonadati</taxon>
        <taxon>Thermodesulfobacteriota</taxon>
        <taxon>Desulfobacteria</taxon>
        <taxon>Desulfobacterales</taxon>
        <taxon>Desulfobacteraceae</taxon>
        <taxon>Desulfotignum</taxon>
    </lineage>
</organism>
<protein>
    <submittedName>
        <fullName evidence="4">Phenazine biosynthesis protein, PhzF/PhzC family</fullName>
        <ecNumber evidence="4">5.1.-.-</ecNumber>
    </submittedName>
</protein>
<dbReference type="SUPFAM" id="SSF54506">
    <property type="entry name" value="Diaminopimelate epimerase-like"/>
    <property type="match status" value="1"/>
</dbReference>
<dbReference type="NCBIfam" id="TIGR00654">
    <property type="entry name" value="PhzF_family"/>
    <property type="match status" value="1"/>
</dbReference>
<evidence type="ECO:0000313" key="4">
    <source>
        <dbReference type="EMBL" id="EMS77872.1"/>
    </source>
</evidence>
<reference evidence="4 5" key="1">
    <citation type="journal article" date="2013" name="Genome Announc.">
        <title>Draft Genome Sequence of Desulfotignum phosphitoxidans DSM 13687 Strain FiPS-3.</title>
        <authorList>
            <person name="Poehlein A."/>
            <person name="Daniel R."/>
            <person name="Simeonova D.D."/>
        </authorList>
    </citation>
    <scope>NUCLEOTIDE SEQUENCE [LARGE SCALE GENOMIC DNA]</scope>
    <source>
        <strain evidence="4 5">DSM 13687</strain>
    </source>
</reference>
<dbReference type="AlphaFoldDB" id="S0G0Z6"/>
<dbReference type="PIRSF" id="PIRSF016184">
    <property type="entry name" value="PhzC_PhzF"/>
    <property type="match status" value="1"/>
</dbReference>
<dbReference type="PANTHER" id="PTHR13774:SF17">
    <property type="entry name" value="PHENAZINE BIOSYNTHESIS-LIKE DOMAIN-CONTAINING PROTEIN"/>
    <property type="match status" value="1"/>
</dbReference>